<reference evidence="3" key="1">
    <citation type="submission" date="2019-12" db="EMBL/GenBank/DDBJ databases">
        <title>An insight into the sialome of adult female Ixodes ricinus ticks feeding for 6 days.</title>
        <authorList>
            <person name="Perner J."/>
            <person name="Ribeiro J.M.C."/>
        </authorList>
    </citation>
    <scope>NUCLEOTIDE SEQUENCE</scope>
    <source>
        <strain evidence="3">Semi-engorged</strain>
        <tissue evidence="3">Salivary glands</tissue>
    </source>
</reference>
<name>A0A6B0U506_IXORI</name>
<feature type="chain" id="PRO_5025536530" evidence="2">
    <location>
        <begin position="32"/>
        <end position="77"/>
    </location>
</feature>
<accession>A0A6B0U506</accession>
<sequence>MACSSSAGSVPSSLLSLGVAASVWLETGASARPASSVPFDPLPVHSPSSRRSLSSGVFAWHLVLAAYVGTHSDSKWP</sequence>
<keyword evidence="2" id="KW-0732">Signal</keyword>
<evidence type="ECO:0000256" key="1">
    <source>
        <dbReference type="SAM" id="MobiDB-lite"/>
    </source>
</evidence>
<organism evidence="3">
    <name type="scientific">Ixodes ricinus</name>
    <name type="common">Common tick</name>
    <name type="synonym">Acarus ricinus</name>
    <dbReference type="NCBI Taxonomy" id="34613"/>
    <lineage>
        <taxon>Eukaryota</taxon>
        <taxon>Metazoa</taxon>
        <taxon>Ecdysozoa</taxon>
        <taxon>Arthropoda</taxon>
        <taxon>Chelicerata</taxon>
        <taxon>Arachnida</taxon>
        <taxon>Acari</taxon>
        <taxon>Parasitiformes</taxon>
        <taxon>Ixodida</taxon>
        <taxon>Ixodoidea</taxon>
        <taxon>Ixodidae</taxon>
        <taxon>Ixodinae</taxon>
        <taxon>Ixodes</taxon>
    </lineage>
</organism>
<dbReference type="EMBL" id="GIFC01001761">
    <property type="protein sequence ID" value="MXU83844.1"/>
    <property type="molecule type" value="Transcribed_RNA"/>
</dbReference>
<feature type="signal peptide" evidence="2">
    <location>
        <begin position="1"/>
        <end position="31"/>
    </location>
</feature>
<protein>
    <submittedName>
        <fullName evidence="3">Putative secreted protein</fullName>
    </submittedName>
</protein>
<evidence type="ECO:0000313" key="3">
    <source>
        <dbReference type="EMBL" id="MXU83844.1"/>
    </source>
</evidence>
<evidence type="ECO:0000256" key="2">
    <source>
        <dbReference type="SAM" id="SignalP"/>
    </source>
</evidence>
<dbReference type="AlphaFoldDB" id="A0A6B0U506"/>
<proteinExistence type="predicted"/>
<feature type="region of interest" description="Disordered" evidence="1">
    <location>
        <begin position="32"/>
        <end position="52"/>
    </location>
</feature>